<evidence type="ECO:0000256" key="1">
    <source>
        <dbReference type="SAM" id="MobiDB-lite"/>
    </source>
</evidence>
<evidence type="ECO:0000313" key="3">
    <source>
        <dbReference type="Proteomes" id="UP000815325"/>
    </source>
</evidence>
<dbReference type="Proteomes" id="UP000815325">
    <property type="component" value="Unassembled WGS sequence"/>
</dbReference>
<evidence type="ECO:0000313" key="2">
    <source>
        <dbReference type="EMBL" id="KAF5825261.1"/>
    </source>
</evidence>
<accession>A0ABQ7FRG4</accession>
<gene>
    <name evidence="2" type="ORF">DUNSADRAFT_12729</name>
</gene>
<protein>
    <submittedName>
        <fullName evidence="2">Uncharacterized protein</fullName>
    </submittedName>
</protein>
<feature type="non-terminal residue" evidence="2">
    <location>
        <position position="1"/>
    </location>
</feature>
<proteinExistence type="predicted"/>
<sequence length="86" mass="8863">PPPPPSPVPPSPPSPSSPPLPPVEEPYCSRSKYYGYPSSPTSNTAFPLGIQRTQSGSPDGSWAIGPATVGIAILDTGEGPVLILHF</sequence>
<dbReference type="EMBL" id="MU074333">
    <property type="protein sequence ID" value="KAF5825261.1"/>
    <property type="molecule type" value="Genomic_DNA"/>
</dbReference>
<reference evidence="2" key="1">
    <citation type="submission" date="2017-08" db="EMBL/GenBank/DDBJ databases">
        <authorList>
            <person name="Polle J.E."/>
            <person name="Barry K."/>
            <person name="Cushman J."/>
            <person name="Schmutz J."/>
            <person name="Tran D."/>
            <person name="Hathwaick L.T."/>
            <person name="Yim W.C."/>
            <person name="Jenkins J."/>
            <person name="Mckie-Krisberg Z.M."/>
            <person name="Prochnik S."/>
            <person name="Lindquist E."/>
            <person name="Dockter R.B."/>
            <person name="Adam C."/>
            <person name="Molina H."/>
            <person name="Bunkerborg J."/>
            <person name="Jin E."/>
            <person name="Buchheim M."/>
            <person name="Magnuson J."/>
        </authorList>
    </citation>
    <scope>NUCLEOTIDE SEQUENCE</scope>
    <source>
        <strain evidence="2">CCAP 19/18</strain>
    </source>
</reference>
<name>A0ABQ7FRG4_DUNSA</name>
<organism evidence="2 3">
    <name type="scientific">Dunaliella salina</name>
    <name type="common">Green alga</name>
    <name type="synonym">Protococcus salinus</name>
    <dbReference type="NCBI Taxonomy" id="3046"/>
    <lineage>
        <taxon>Eukaryota</taxon>
        <taxon>Viridiplantae</taxon>
        <taxon>Chlorophyta</taxon>
        <taxon>core chlorophytes</taxon>
        <taxon>Chlorophyceae</taxon>
        <taxon>CS clade</taxon>
        <taxon>Chlamydomonadales</taxon>
        <taxon>Dunaliellaceae</taxon>
        <taxon>Dunaliella</taxon>
    </lineage>
</organism>
<feature type="region of interest" description="Disordered" evidence="1">
    <location>
        <begin position="1"/>
        <end position="24"/>
    </location>
</feature>
<comment type="caution">
    <text evidence="2">The sequence shown here is derived from an EMBL/GenBank/DDBJ whole genome shotgun (WGS) entry which is preliminary data.</text>
</comment>
<keyword evidence="3" id="KW-1185">Reference proteome</keyword>